<dbReference type="PROSITE" id="PS51030">
    <property type="entry name" value="NUCLEAR_REC_DBD_2"/>
    <property type="match status" value="1"/>
</dbReference>
<dbReference type="InterPro" id="IPR013088">
    <property type="entry name" value="Znf_NHR/GATA"/>
</dbReference>
<dbReference type="PANTHER" id="PTHR46011">
    <property type="entry name" value="NUCLEAR HORMONE RECEPTOR FAMILY MEMBER NHR-86-RELATED"/>
    <property type="match status" value="1"/>
</dbReference>
<dbReference type="InterPro" id="IPR035500">
    <property type="entry name" value="NHR-like_dom_sf"/>
</dbReference>
<dbReference type="OrthoDB" id="10018779at2759"/>
<gene>
    <name evidence="1" type="primary">WBGene00092232</name>
</gene>
<dbReference type="SMART" id="SM00430">
    <property type="entry name" value="HOLI"/>
    <property type="match status" value="1"/>
</dbReference>
<dbReference type="EnsemblMetazoa" id="PPA02678.1">
    <property type="protein sequence ID" value="PPA02678.1"/>
    <property type="gene ID" value="WBGene00092232"/>
</dbReference>
<dbReference type="SMART" id="SM00399">
    <property type="entry name" value="ZnF_C4"/>
    <property type="match status" value="1"/>
</dbReference>
<accession>A0A2A6C6F6</accession>
<dbReference type="SUPFAM" id="SSF48508">
    <property type="entry name" value="Nuclear receptor ligand-binding domain"/>
    <property type="match status" value="1"/>
</dbReference>
<dbReference type="Pfam" id="PF00105">
    <property type="entry name" value="zf-C4"/>
    <property type="match status" value="1"/>
</dbReference>
<dbReference type="GO" id="GO:0008270">
    <property type="term" value="F:zinc ion binding"/>
    <property type="evidence" value="ECO:0007669"/>
    <property type="project" value="InterPro"/>
</dbReference>
<organism evidence="1 2">
    <name type="scientific">Pristionchus pacificus</name>
    <name type="common">Parasitic nematode worm</name>
    <dbReference type="NCBI Taxonomy" id="54126"/>
    <lineage>
        <taxon>Eukaryota</taxon>
        <taxon>Metazoa</taxon>
        <taxon>Ecdysozoa</taxon>
        <taxon>Nematoda</taxon>
        <taxon>Chromadorea</taxon>
        <taxon>Rhabditida</taxon>
        <taxon>Rhabditina</taxon>
        <taxon>Diplogasteromorpha</taxon>
        <taxon>Diplogasteroidea</taxon>
        <taxon>Neodiplogasteridae</taxon>
        <taxon>Pristionchus</taxon>
    </lineage>
</organism>
<dbReference type="Gene3D" id="1.10.565.10">
    <property type="entry name" value="Retinoid X Receptor"/>
    <property type="match status" value="1"/>
</dbReference>
<dbReference type="PANTHER" id="PTHR46011:SF6">
    <property type="entry name" value="HIGH ZINC ACTIVATED NUCLEAR RECEPTOR PROTEIN"/>
    <property type="match status" value="1"/>
</dbReference>
<reference evidence="2" key="1">
    <citation type="journal article" date="2008" name="Nat. Genet.">
        <title>The Pristionchus pacificus genome provides a unique perspective on nematode lifestyle and parasitism.</title>
        <authorList>
            <person name="Dieterich C."/>
            <person name="Clifton S.W."/>
            <person name="Schuster L.N."/>
            <person name="Chinwalla A."/>
            <person name="Delehaunty K."/>
            <person name="Dinkelacker I."/>
            <person name="Fulton L."/>
            <person name="Fulton R."/>
            <person name="Godfrey J."/>
            <person name="Minx P."/>
            <person name="Mitreva M."/>
            <person name="Roeseler W."/>
            <person name="Tian H."/>
            <person name="Witte H."/>
            <person name="Yang S.P."/>
            <person name="Wilson R.K."/>
            <person name="Sommer R.J."/>
        </authorList>
    </citation>
    <scope>NUCLEOTIDE SEQUENCE [LARGE SCALE GENOMIC DNA]</scope>
    <source>
        <strain evidence="2">PS312</strain>
    </source>
</reference>
<keyword evidence="2" id="KW-1185">Reference proteome</keyword>
<dbReference type="Proteomes" id="UP000005239">
    <property type="component" value="Unassembled WGS sequence"/>
</dbReference>
<name>A0A2A6C6F6_PRIPA</name>
<reference evidence="1" key="2">
    <citation type="submission" date="2022-06" db="UniProtKB">
        <authorList>
            <consortium name="EnsemblMetazoa"/>
        </authorList>
    </citation>
    <scope>IDENTIFICATION</scope>
    <source>
        <strain evidence="1">PS312</strain>
    </source>
</reference>
<evidence type="ECO:0000313" key="2">
    <source>
        <dbReference type="Proteomes" id="UP000005239"/>
    </source>
</evidence>
<dbReference type="SUPFAM" id="SSF57716">
    <property type="entry name" value="Glucocorticoid receptor-like (DNA-binding domain)"/>
    <property type="match status" value="1"/>
</dbReference>
<dbReference type="PRINTS" id="PR00047">
    <property type="entry name" value="STROIDFINGER"/>
</dbReference>
<proteinExistence type="predicted"/>
<dbReference type="Gene3D" id="3.30.50.10">
    <property type="entry name" value="Erythroid Transcription Factor GATA-1, subunit A"/>
    <property type="match status" value="1"/>
</dbReference>
<dbReference type="GO" id="GO:0003700">
    <property type="term" value="F:DNA-binding transcription factor activity"/>
    <property type="evidence" value="ECO:0000318"/>
    <property type="project" value="GO_Central"/>
</dbReference>
<accession>A0A8R1U522</accession>
<dbReference type="GO" id="GO:0043565">
    <property type="term" value="F:sequence-specific DNA binding"/>
    <property type="evidence" value="ECO:0007669"/>
    <property type="project" value="InterPro"/>
</dbReference>
<dbReference type="InterPro" id="IPR000536">
    <property type="entry name" value="Nucl_hrmn_rcpt_lig-bd"/>
</dbReference>
<evidence type="ECO:0000313" key="1">
    <source>
        <dbReference type="EnsemblMetazoa" id="PPA02678.1"/>
    </source>
</evidence>
<sequence length="416" mass="47108">MYTIVNLDVKPPLPLLPDVSSKQSTQKQSYKEDRSRMTGTCGVCFGASGGNHFGAEACRSCAAFFRRAVRSGRALVCRQGEHVCMQKEPPDLHCKKCRYTRCIKIGMQPSGVRRAKNDLPDDLEQLNDDDIVEDDQKPFEEDDPLAEFRVAIARDKSSSVLLERIRMNYRKLLLRRIESEHTVITEAIVGMTQVACSYVELNAIMRAAFPLVVDFACTTFPELCELTPGEKTQLFKHFVITLFYLESYHRSSILYELTDSKRALTHLTCMDMNNLAALYGNMTQINEKQATEMINARCTRHRLMEMLRSFKRIALSEVEISAAVALILTSHDCSNLDENIGVLCRPMRDAIIGELSKHYDNSSDPDRSALRLGDLLSFLTEFQDFAEAQKRDHSLVSLFSEGQQPGFLFSLTDDSR</sequence>
<dbReference type="InterPro" id="IPR001628">
    <property type="entry name" value="Znf_hrmn_rcpt"/>
</dbReference>
<dbReference type="PROSITE" id="PS51843">
    <property type="entry name" value="NR_LBD"/>
    <property type="match status" value="1"/>
</dbReference>
<protein>
    <submittedName>
        <fullName evidence="1">Nuclear receptor</fullName>
    </submittedName>
</protein>
<dbReference type="AlphaFoldDB" id="A0A2A6C6F6"/>
<dbReference type="Pfam" id="PF00104">
    <property type="entry name" value="Hormone_recep"/>
    <property type="match status" value="1"/>
</dbReference>
<dbReference type="GO" id="GO:0005634">
    <property type="term" value="C:nucleus"/>
    <property type="evidence" value="ECO:0000318"/>
    <property type="project" value="GO_Central"/>
</dbReference>